<dbReference type="Proteomes" id="UP000663419">
    <property type="component" value="Chromosome 1"/>
</dbReference>
<dbReference type="VEuPathDB" id="FungiDB:I7I53_11192"/>
<keyword evidence="1" id="KW-0472">Membrane</keyword>
<protein>
    <submittedName>
        <fullName evidence="2">Uncharacterized protein</fullName>
    </submittedName>
</protein>
<keyword evidence="1" id="KW-1133">Transmembrane helix</keyword>
<keyword evidence="1" id="KW-0812">Transmembrane</keyword>
<accession>A0A8A1LER2</accession>
<evidence type="ECO:0000313" key="3">
    <source>
        <dbReference type="Proteomes" id="UP000663419"/>
    </source>
</evidence>
<evidence type="ECO:0000256" key="1">
    <source>
        <dbReference type="SAM" id="Phobius"/>
    </source>
</evidence>
<feature type="transmembrane region" description="Helical" evidence="1">
    <location>
        <begin position="20"/>
        <end position="38"/>
    </location>
</feature>
<organism evidence="2 3">
    <name type="scientific">Ajellomyces capsulatus (strain H88)</name>
    <name type="common">Darling's disease fungus</name>
    <name type="synonym">Histoplasma capsulatum</name>
    <dbReference type="NCBI Taxonomy" id="544711"/>
    <lineage>
        <taxon>Eukaryota</taxon>
        <taxon>Fungi</taxon>
        <taxon>Dikarya</taxon>
        <taxon>Ascomycota</taxon>
        <taxon>Pezizomycotina</taxon>
        <taxon>Eurotiomycetes</taxon>
        <taxon>Eurotiomycetidae</taxon>
        <taxon>Onygenales</taxon>
        <taxon>Ajellomycetaceae</taxon>
        <taxon>Histoplasma</taxon>
    </lineage>
</organism>
<name>A0A8A1LER2_AJEC8</name>
<evidence type="ECO:0000313" key="2">
    <source>
        <dbReference type="EMBL" id="QSS50482.1"/>
    </source>
</evidence>
<reference evidence="2" key="1">
    <citation type="submission" date="2021-01" db="EMBL/GenBank/DDBJ databases">
        <title>Chromosome-level genome assembly of a human fungal pathogen reveals clustering of transcriptionally co-regulated genes.</title>
        <authorList>
            <person name="Voorhies M."/>
            <person name="Cohen S."/>
            <person name="Shea T.P."/>
            <person name="Petrus S."/>
            <person name="Munoz J.F."/>
            <person name="Poplawski S."/>
            <person name="Goldman W.E."/>
            <person name="Michael T."/>
            <person name="Cuomo C.A."/>
            <person name="Sil A."/>
            <person name="Beyhan S."/>
        </authorList>
    </citation>
    <scope>NUCLEOTIDE SEQUENCE</scope>
    <source>
        <strain evidence="2">H88</strain>
    </source>
</reference>
<gene>
    <name evidence="2" type="ORF">I7I53_11192</name>
</gene>
<sequence length="80" mass="9050">MLATWLELNLTYDPRNSCILLPLLSLLLLLLVLLLLLLCRRLHRVVCVWLACFMIILSKVPSPCIKDSITCTGAVMLISR</sequence>
<proteinExistence type="predicted"/>
<dbReference type="AlphaFoldDB" id="A0A8A1LER2"/>
<dbReference type="EMBL" id="CP069102">
    <property type="protein sequence ID" value="QSS50482.1"/>
    <property type="molecule type" value="Genomic_DNA"/>
</dbReference>